<dbReference type="OrthoDB" id="9813569at2"/>
<feature type="domain" description="Carbohydrate kinase PfkB" evidence="4">
    <location>
        <begin position="21"/>
        <end position="281"/>
    </location>
</feature>
<dbReference type="RefSeq" id="WP_124751307.1">
    <property type="nucleotide sequence ID" value="NZ_RQYS01000020.1"/>
</dbReference>
<dbReference type="PROSITE" id="PS00584">
    <property type="entry name" value="PFKB_KINASES_2"/>
    <property type="match status" value="1"/>
</dbReference>
<comment type="caution">
    <text evidence="5">The sequence shown here is derived from an EMBL/GenBank/DDBJ whole genome shotgun (WGS) entry which is preliminary data.</text>
</comment>
<comment type="similarity">
    <text evidence="1">Belongs to the carbohydrate kinase PfkB family.</text>
</comment>
<dbReference type="InterPro" id="IPR029056">
    <property type="entry name" value="Ribokinase-like"/>
</dbReference>
<dbReference type="CDD" id="cd01167">
    <property type="entry name" value="bac_FRK"/>
    <property type="match status" value="1"/>
</dbReference>
<dbReference type="Gene3D" id="3.40.1190.20">
    <property type="match status" value="1"/>
</dbReference>
<keyword evidence="3 5" id="KW-0418">Kinase</keyword>
<evidence type="ECO:0000259" key="4">
    <source>
        <dbReference type="Pfam" id="PF00294"/>
    </source>
</evidence>
<evidence type="ECO:0000313" key="6">
    <source>
        <dbReference type="Proteomes" id="UP000278609"/>
    </source>
</evidence>
<evidence type="ECO:0000256" key="2">
    <source>
        <dbReference type="ARBA" id="ARBA00022679"/>
    </source>
</evidence>
<dbReference type="InterPro" id="IPR002173">
    <property type="entry name" value="Carboh/pur_kinase_PfkB_CS"/>
</dbReference>
<dbReference type="EMBL" id="RQYS01000020">
    <property type="protein sequence ID" value="RRD61965.1"/>
    <property type="molecule type" value="Genomic_DNA"/>
</dbReference>
<proteinExistence type="inferred from homology"/>
<protein>
    <submittedName>
        <fullName evidence="5">Carbohydrate kinase</fullName>
    </submittedName>
</protein>
<dbReference type="AlphaFoldDB" id="A0A3P1XU14"/>
<name>A0A3P1XU14_TANFO</name>
<reference evidence="5 6" key="1">
    <citation type="submission" date="2018-11" db="EMBL/GenBank/DDBJ databases">
        <title>Genomes From Bacteria Associated with the Canine Oral Cavity: a Test Case for Automated Genome-Based Taxonomic Assignment.</title>
        <authorList>
            <person name="Coil D.A."/>
            <person name="Jospin G."/>
            <person name="Darling A.E."/>
            <person name="Wallis C."/>
            <person name="Davis I.J."/>
            <person name="Harris S."/>
            <person name="Eisen J.A."/>
            <person name="Holcombe L.J."/>
            <person name="O'Flynn C."/>
        </authorList>
    </citation>
    <scope>NUCLEOTIDE SEQUENCE [LARGE SCALE GENOMIC DNA]</scope>
    <source>
        <strain evidence="5 6">OH2617_COT-023</strain>
    </source>
</reference>
<evidence type="ECO:0000313" key="5">
    <source>
        <dbReference type="EMBL" id="RRD61965.1"/>
    </source>
</evidence>
<dbReference type="Pfam" id="PF00294">
    <property type="entry name" value="PfkB"/>
    <property type="match status" value="1"/>
</dbReference>
<sequence>MKKNKPVVAGIGELLWDVFPTGKRAGGAPINFVYHATQMGAEGYAISAVGNDVFGTEILQKLEENGIEHCIARVPYPTGSVMVELNNGVPNYTIIEDVAWDHIPLTDEAIHIVKGADAVCFGTLAQRSPHSRTTLMALLSFVREEAIRFFDINLRQHYYSPELIETLLKQTDMFKINDEELGVLQPMFGLKHDTDASCRELLQRYGLRCVILTAGAEYSTIYTKDEQSTITTPKVRVVDTVGAGDSFSGAFVYAVLTGKTLAEAHRTAVDTAAFVCMREGAWPPYDRK</sequence>
<dbReference type="PANTHER" id="PTHR43085">
    <property type="entry name" value="HEXOKINASE FAMILY MEMBER"/>
    <property type="match status" value="1"/>
</dbReference>
<dbReference type="Proteomes" id="UP000278609">
    <property type="component" value="Unassembled WGS sequence"/>
</dbReference>
<gene>
    <name evidence="5" type="ORF">EII40_05655</name>
</gene>
<keyword evidence="2" id="KW-0808">Transferase</keyword>
<organism evidence="5 6">
    <name type="scientific">Tannerella forsythia</name>
    <name type="common">Bacteroides forsythus</name>
    <dbReference type="NCBI Taxonomy" id="28112"/>
    <lineage>
        <taxon>Bacteria</taxon>
        <taxon>Pseudomonadati</taxon>
        <taxon>Bacteroidota</taxon>
        <taxon>Bacteroidia</taxon>
        <taxon>Bacteroidales</taxon>
        <taxon>Tannerellaceae</taxon>
        <taxon>Tannerella</taxon>
    </lineage>
</organism>
<evidence type="ECO:0000256" key="3">
    <source>
        <dbReference type="ARBA" id="ARBA00022777"/>
    </source>
</evidence>
<dbReference type="InterPro" id="IPR011611">
    <property type="entry name" value="PfkB_dom"/>
</dbReference>
<dbReference type="InterPro" id="IPR050306">
    <property type="entry name" value="PfkB_Carbo_kinase"/>
</dbReference>
<evidence type="ECO:0000256" key="1">
    <source>
        <dbReference type="ARBA" id="ARBA00010688"/>
    </source>
</evidence>
<dbReference type="PANTHER" id="PTHR43085:SF57">
    <property type="entry name" value="CARBOHYDRATE KINASE PFKB DOMAIN-CONTAINING PROTEIN"/>
    <property type="match status" value="1"/>
</dbReference>
<accession>A0A3P1XU14</accession>
<dbReference type="SUPFAM" id="SSF53613">
    <property type="entry name" value="Ribokinase-like"/>
    <property type="match status" value="1"/>
</dbReference>
<dbReference type="GO" id="GO:0016301">
    <property type="term" value="F:kinase activity"/>
    <property type="evidence" value="ECO:0007669"/>
    <property type="project" value="UniProtKB-KW"/>
</dbReference>